<dbReference type="VEuPathDB" id="TriTrypDB:TM35_000142670"/>
<comment type="caution">
    <text evidence="2">The sequence shown here is derived from an EMBL/GenBank/DDBJ whole genome shotgun (WGS) entry which is preliminary data.</text>
</comment>
<dbReference type="GeneID" id="39985492"/>
<feature type="compositionally biased region" description="Basic and acidic residues" evidence="1">
    <location>
        <begin position="169"/>
        <end position="179"/>
    </location>
</feature>
<accession>A0A1X0NWH1</accession>
<evidence type="ECO:0000313" key="2">
    <source>
        <dbReference type="EMBL" id="ORC89056.1"/>
    </source>
</evidence>
<name>A0A1X0NWH1_9TRYP</name>
<dbReference type="OrthoDB" id="272674at2759"/>
<dbReference type="RefSeq" id="XP_028883122.1">
    <property type="nucleotide sequence ID" value="XM_029025712.1"/>
</dbReference>
<dbReference type="AlphaFoldDB" id="A0A1X0NWH1"/>
<evidence type="ECO:0000256" key="1">
    <source>
        <dbReference type="SAM" id="MobiDB-lite"/>
    </source>
</evidence>
<proteinExistence type="predicted"/>
<dbReference type="EMBL" id="NBCO01000014">
    <property type="protein sequence ID" value="ORC89056.1"/>
    <property type="molecule type" value="Genomic_DNA"/>
</dbReference>
<organism evidence="2 3">
    <name type="scientific">Trypanosoma theileri</name>
    <dbReference type="NCBI Taxonomy" id="67003"/>
    <lineage>
        <taxon>Eukaryota</taxon>
        <taxon>Discoba</taxon>
        <taxon>Euglenozoa</taxon>
        <taxon>Kinetoplastea</taxon>
        <taxon>Metakinetoplastina</taxon>
        <taxon>Trypanosomatida</taxon>
        <taxon>Trypanosomatidae</taxon>
        <taxon>Trypanosoma</taxon>
    </lineage>
</organism>
<sequence>MEFVVVDGDWPVAPYLLPRSRLLTHSVKETDDNGDGSCLLIHGHELLKLCQQLLMDVAVGTTRTVPDLSTLALALVRDTNDILLTNVRIVPPKNVMRHVFAVEDLVGTERLVVFTSRWESPSFASTLLTGTRTAPKERKQQKQQQQQQQQQQNSQQDEDLPSPTRRRLEKSGSRARESSNARLDSLAGRNRSVLQKFTRAETYFTSVSSSTPADLEAVNQLLLTGAIRTDACIESFLCNVCGGLPLQTMTTSCCGAIVCSVCAPASTSSAVFRERTACAVCGEVPLTDPEAHPSRDSEVMRLVQELRVLYYPQLATAAVRHEMPKNPQTSLPFGIHNAGISAVTANAPPPPSSHSISPLCDNSGANTPVLTSIFLRPQ</sequence>
<evidence type="ECO:0000313" key="3">
    <source>
        <dbReference type="Proteomes" id="UP000192257"/>
    </source>
</evidence>
<feature type="region of interest" description="Disordered" evidence="1">
    <location>
        <begin position="126"/>
        <end position="184"/>
    </location>
</feature>
<gene>
    <name evidence="2" type="ORF">TM35_000142670</name>
</gene>
<feature type="compositionally biased region" description="Low complexity" evidence="1">
    <location>
        <begin position="142"/>
        <end position="155"/>
    </location>
</feature>
<dbReference type="Proteomes" id="UP000192257">
    <property type="component" value="Unassembled WGS sequence"/>
</dbReference>
<reference evidence="2 3" key="1">
    <citation type="submission" date="2017-03" db="EMBL/GenBank/DDBJ databases">
        <title>An alternative strategy for trypanosome survival in the mammalian bloodstream revealed through genome and transcriptome analysis of the ubiquitous bovine parasite Trypanosoma (Megatrypanum) theileri.</title>
        <authorList>
            <person name="Kelly S."/>
            <person name="Ivens A."/>
            <person name="Mott A."/>
            <person name="O'Neill E."/>
            <person name="Emms D."/>
            <person name="Macleod O."/>
            <person name="Voorheis P."/>
            <person name="Matthews J."/>
            <person name="Matthews K."/>
            <person name="Carrington M."/>
        </authorList>
    </citation>
    <scope>NUCLEOTIDE SEQUENCE [LARGE SCALE GENOMIC DNA]</scope>
    <source>
        <strain evidence="2">Edinburgh</strain>
    </source>
</reference>
<protein>
    <submittedName>
        <fullName evidence="2">Uncharacterized protein</fullName>
    </submittedName>
</protein>
<keyword evidence="3" id="KW-1185">Reference proteome</keyword>